<organism evidence="2 3">
    <name type="scientific">Salix koriyanagi</name>
    <dbReference type="NCBI Taxonomy" id="2511006"/>
    <lineage>
        <taxon>Eukaryota</taxon>
        <taxon>Viridiplantae</taxon>
        <taxon>Streptophyta</taxon>
        <taxon>Embryophyta</taxon>
        <taxon>Tracheophyta</taxon>
        <taxon>Spermatophyta</taxon>
        <taxon>Magnoliopsida</taxon>
        <taxon>eudicotyledons</taxon>
        <taxon>Gunneridae</taxon>
        <taxon>Pentapetalae</taxon>
        <taxon>rosids</taxon>
        <taxon>fabids</taxon>
        <taxon>Malpighiales</taxon>
        <taxon>Salicaceae</taxon>
        <taxon>Saliceae</taxon>
        <taxon>Salix</taxon>
    </lineage>
</organism>
<accession>A0A9Q0NHY0</accession>
<evidence type="ECO:0000313" key="2">
    <source>
        <dbReference type="EMBL" id="KAJ6669961.1"/>
    </source>
</evidence>
<comment type="caution">
    <text evidence="2">The sequence shown here is derived from an EMBL/GenBank/DDBJ whole genome shotgun (WGS) entry which is preliminary data.</text>
</comment>
<dbReference type="AlphaFoldDB" id="A0A9Q0NHY0"/>
<feature type="region of interest" description="Disordered" evidence="1">
    <location>
        <begin position="1"/>
        <end position="153"/>
    </location>
</feature>
<protein>
    <submittedName>
        <fullName evidence="2">Uncharacterized protein</fullName>
    </submittedName>
</protein>
<sequence>MTLIALGPRARGPWAPRALGPGPWAPCHAGSHALAPRGQPRARARGRCEAPQASWQPPARGTGLGRAPGGCATPSASPRNASRMMPRARAREAGRAAWARRAPLAPRPHGTGLGAPGGWAKRRSGLGGLGTVRGATRRPRAVGRSRCGSRMSP</sequence>
<keyword evidence="3" id="KW-1185">Reference proteome</keyword>
<evidence type="ECO:0000313" key="3">
    <source>
        <dbReference type="Proteomes" id="UP001151752"/>
    </source>
</evidence>
<gene>
    <name evidence="2" type="ORF">OIU74_013812</name>
</gene>
<name>A0A9Q0NHY0_9ROSI</name>
<reference evidence="2" key="2">
    <citation type="journal article" date="2023" name="Int. J. Mol. Sci.">
        <title>De Novo Assembly and Annotation of 11 Diverse Shrub Willow (Salix) Genomes Reveals Novel Gene Organization in Sex-Linked Regions.</title>
        <authorList>
            <person name="Hyden B."/>
            <person name="Feng K."/>
            <person name="Yates T.B."/>
            <person name="Jawdy S."/>
            <person name="Cereghino C."/>
            <person name="Smart L.B."/>
            <person name="Muchero W."/>
        </authorList>
    </citation>
    <scope>NUCLEOTIDE SEQUENCE</scope>
    <source>
        <tissue evidence="2">Shoot tip</tissue>
    </source>
</reference>
<proteinExistence type="predicted"/>
<evidence type="ECO:0000256" key="1">
    <source>
        <dbReference type="SAM" id="MobiDB-lite"/>
    </source>
</evidence>
<dbReference type="EMBL" id="JAPFFM010001652">
    <property type="protein sequence ID" value="KAJ6669961.1"/>
    <property type="molecule type" value="Genomic_DNA"/>
</dbReference>
<feature type="compositionally biased region" description="Low complexity" evidence="1">
    <location>
        <begin position="95"/>
        <end position="108"/>
    </location>
</feature>
<feature type="compositionally biased region" description="Low complexity" evidence="1">
    <location>
        <begin position="78"/>
        <end position="87"/>
    </location>
</feature>
<reference evidence="2" key="1">
    <citation type="submission" date="2022-11" db="EMBL/GenBank/DDBJ databases">
        <authorList>
            <person name="Hyden B.L."/>
            <person name="Feng K."/>
            <person name="Yates T."/>
            <person name="Jawdy S."/>
            <person name="Smart L.B."/>
            <person name="Muchero W."/>
        </authorList>
    </citation>
    <scope>NUCLEOTIDE SEQUENCE</scope>
    <source>
        <tissue evidence="2">Shoot tip</tissue>
    </source>
</reference>
<dbReference type="Proteomes" id="UP001151752">
    <property type="component" value="Unassembled WGS sequence"/>
</dbReference>